<accession>A0A8B9KIM6</accession>
<proteinExistence type="predicted"/>
<protein>
    <submittedName>
        <fullName evidence="2">Uncharacterized protein</fullName>
    </submittedName>
</protein>
<dbReference type="Proteomes" id="UP000694621">
    <property type="component" value="Unplaced"/>
</dbReference>
<reference evidence="2" key="1">
    <citation type="submission" date="2025-08" db="UniProtKB">
        <authorList>
            <consortium name="Ensembl"/>
        </authorList>
    </citation>
    <scope>IDENTIFICATION</scope>
</reference>
<feature type="region of interest" description="Disordered" evidence="1">
    <location>
        <begin position="1"/>
        <end position="29"/>
    </location>
</feature>
<evidence type="ECO:0000256" key="1">
    <source>
        <dbReference type="SAM" id="MobiDB-lite"/>
    </source>
</evidence>
<organism evidence="2 3">
    <name type="scientific">Astyanax mexicanus</name>
    <name type="common">Blind cave fish</name>
    <name type="synonym">Astyanax fasciatus mexicanus</name>
    <dbReference type="NCBI Taxonomy" id="7994"/>
    <lineage>
        <taxon>Eukaryota</taxon>
        <taxon>Metazoa</taxon>
        <taxon>Chordata</taxon>
        <taxon>Craniata</taxon>
        <taxon>Vertebrata</taxon>
        <taxon>Euteleostomi</taxon>
        <taxon>Actinopterygii</taxon>
        <taxon>Neopterygii</taxon>
        <taxon>Teleostei</taxon>
        <taxon>Ostariophysi</taxon>
        <taxon>Characiformes</taxon>
        <taxon>Characoidei</taxon>
        <taxon>Acestrorhamphidae</taxon>
        <taxon>Acestrorhamphinae</taxon>
        <taxon>Astyanax</taxon>
    </lineage>
</organism>
<sequence length="122" mass="13458">MEEESDTAEILPADLLSPEPGEPEQRLRRCGTPPYSCPLSVTVQPVLFLSTFSVALQMPLYTQYLWERISEDLGYNGTKGGGCNSSSPDPLQKVKHNNTLPPNCAESAQKRPAQFICAAREF</sequence>
<dbReference type="Ensembl" id="ENSAMXT00005040647.1">
    <property type="protein sequence ID" value="ENSAMXP00005037300.1"/>
    <property type="gene ID" value="ENSAMXG00005017748.1"/>
</dbReference>
<evidence type="ECO:0000313" key="2">
    <source>
        <dbReference type="Ensembl" id="ENSAMXP00005037300.1"/>
    </source>
</evidence>
<dbReference type="AlphaFoldDB" id="A0A8B9KIM6"/>
<evidence type="ECO:0000313" key="3">
    <source>
        <dbReference type="Proteomes" id="UP000694621"/>
    </source>
</evidence>
<name>A0A8B9KIM6_ASTMX</name>
<feature type="region of interest" description="Disordered" evidence="1">
    <location>
        <begin position="79"/>
        <end position="100"/>
    </location>
</feature>